<dbReference type="AlphaFoldDB" id="A0A8H6E481"/>
<name>A0A8H6E481_PETAA</name>
<comment type="caution">
    <text evidence="2">The sequence shown here is derived from an EMBL/GenBank/DDBJ whole genome shotgun (WGS) entry which is preliminary data.</text>
</comment>
<gene>
    <name evidence="2" type="ORF">ETB97_003592</name>
</gene>
<keyword evidence="3" id="KW-1185">Reference proteome</keyword>
<dbReference type="Proteomes" id="UP000541154">
    <property type="component" value="Unassembled WGS sequence"/>
</dbReference>
<keyword evidence="1" id="KW-0732">Signal</keyword>
<accession>A0A8H6E481</accession>
<dbReference type="EMBL" id="SPNV01000186">
    <property type="protein sequence ID" value="KAF5858886.1"/>
    <property type="molecule type" value="Genomic_DNA"/>
</dbReference>
<reference evidence="2 3" key="1">
    <citation type="submission" date="2019-04" db="EMBL/GenBank/DDBJ databases">
        <title>Aspergillus burnettii sp. nov., novel species from soil in southeast Queensland.</title>
        <authorList>
            <person name="Gilchrist C.L.M."/>
            <person name="Pitt J.I."/>
            <person name="Lange L."/>
            <person name="Lacey H.J."/>
            <person name="Vuong D."/>
            <person name="Midgley D.J."/>
            <person name="Greenfield P."/>
            <person name="Bradbury M."/>
            <person name="Lacey E."/>
            <person name="Busk P.K."/>
            <person name="Pilgaard B."/>
            <person name="Chooi Y.H."/>
            <person name="Piggott A.M."/>
        </authorList>
    </citation>
    <scope>NUCLEOTIDE SEQUENCE [LARGE SCALE GENOMIC DNA]</scope>
    <source>
        <strain evidence="2 3">FRR 5400</strain>
    </source>
</reference>
<evidence type="ECO:0000313" key="3">
    <source>
        <dbReference type="Proteomes" id="UP000541154"/>
    </source>
</evidence>
<evidence type="ECO:0000256" key="1">
    <source>
        <dbReference type="SAM" id="SignalP"/>
    </source>
</evidence>
<evidence type="ECO:0000313" key="2">
    <source>
        <dbReference type="EMBL" id="KAF5858886.1"/>
    </source>
</evidence>
<protein>
    <submittedName>
        <fullName evidence="2">Uncharacterized protein</fullName>
    </submittedName>
</protein>
<sequence>MRIIFGTTLLGTAYALPSIHSLHQAIPNATWGFSLYQNNHCTGEITLFSGIRGTPCRNAILNGGALSYVPDKITSSHCKVHLFNDGHCSGNRTLTLLMWSKASVEQFCRSQSVSENAGTFYCVVQSPKDVDNLSDKGLHKWSIYDISSSNNEGG</sequence>
<feature type="signal peptide" evidence="1">
    <location>
        <begin position="1"/>
        <end position="15"/>
    </location>
</feature>
<organism evidence="2 3">
    <name type="scientific">Petromyces alliaceus</name>
    <name type="common">Aspergillus alliaceus</name>
    <dbReference type="NCBI Taxonomy" id="209559"/>
    <lineage>
        <taxon>Eukaryota</taxon>
        <taxon>Fungi</taxon>
        <taxon>Dikarya</taxon>
        <taxon>Ascomycota</taxon>
        <taxon>Pezizomycotina</taxon>
        <taxon>Eurotiomycetes</taxon>
        <taxon>Eurotiomycetidae</taxon>
        <taxon>Eurotiales</taxon>
        <taxon>Aspergillaceae</taxon>
        <taxon>Aspergillus</taxon>
        <taxon>Aspergillus subgen. Circumdati</taxon>
    </lineage>
</organism>
<feature type="chain" id="PRO_5034225848" evidence="1">
    <location>
        <begin position="16"/>
        <end position="154"/>
    </location>
</feature>
<proteinExistence type="predicted"/>